<feature type="transmembrane region" description="Helical" evidence="5">
    <location>
        <begin position="164"/>
        <end position="187"/>
    </location>
</feature>
<comment type="subcellular location">
    <subcellularLocation>
        <location evidence="1">Membrane</location>
        <topology evidence="1">Multi-pass membrane protein</topology>
    </subcellularLocation>
</comment>
<evidence type="ECO:0000256" key="1">
    <source>
        <dbReference type="ARBA" id="ARBA00004141"/>
    </source>
</evidence>
<keyword evidence="8" id="KW-1185">Reference proteome</keyword>
<dbReference type="AlphaFoldDB" id="A0A8J8CKR2"/>
<keyword evidence="4 5" id="KW-0472">Membrane</keyword>
<accession>A0A8J8CKR2</accession>
<feature type="transmembrane region" description="Helical" evidence="5">
    <location>
        <begin position="221"/>
        <end position="241"/>
    </location>
</feature>
<feature type="transmembrane region" description="Helical" evidence="5">
    <location>
        <begin position="59"/>
        <end position="77"/>
    </location>
</feature>
<proteinExistence type="predicted"/>
<keyword evidence="3 5" id="KW-1133">Transmembrane helix</keyword>
<dbReference type="EMBL" id="WVIE01000041">
    <property type="protein sequence ID" value="NDJ19804.1"/>
    <property type="molecule type" value="Genomic_DNA"/>
</dbReference>
<reference evidence="7" key="1">
    <citation type="submission" date="2019-12" db="EMBL/GenBank/DDBJ databases">
        <title>High-Quality draft genome sequences of three cyanobacteria isolated from the limestone walls of the Old Cathedral of Coimbra.</title>
        <authorList>
            <person name="Tiago I."/>
            <person name="Soares F."/>
            <person name="Portugal A."/>
        </authorList>
    </citation>
    <scope>NUCLEOTIDE SEQUENCE</scope>
    <source>
        <strain evidence="7">A</strain>
    </source>
</reference>
<dbReference type="InterPro" id="IPR007016">
    <property type="entry name" value="O-antigen_ligase-rel_domated"/>
</dbReference>
<protein>
    <submittedName>
        <fullName evidence="7">Polymerase</fullName>
    </submittedName>
</protein>
<feature type="transmembrane region" description="Helical" evidence="5">
    <location>
        <begin position="20"/>
        <end position="47"/>
    </location>
</feature>
<dbReference type="PANTHER" id="PTHR37422">
    <property type="entry name" value="TEICHURONIC ACID BIOSYNTHESIS PROTEIN TUAE"/>
    <property type="match status" value="1"/>
</dbReference>
<feature type="transmembrane region" description="Helical" evidence="5">
    <location>
        <begin position="199"/>
        <end position="215"/>
    </location>
</feature>
<name>A0A8J8CKR2_9CYAN</name>
<organism evidence="7 8">
    <name type="scientific">Myxacorys almedinensis A</name>
    <dbReference type="NCBI Taxonomy" id="2690445"/>
    <lineage>
        <taxon>Bacteria</taxon>
        <taxon>Bacillati</taxon>
        <taxon>Cyanobacteriota</taxon>
        <taxon>Cyanophyceae</taxon>
        <taxon>Leptolyngbyales</taxon>
        <taxon>Leptolyngbyaceae</taxon>
        <taxon>Myxacorys</taxon>
        <taxon>Myxacorys almedinensis</taxon>
    </lineage>
</organism>
<feature type="transmembrane region" description="Helical" evidence="5">
    <location>
        <begin position="115"/>
        <end position="134"/>
    </location>
</feature>
<keyword evidence="2 5" id="KW-0812">Transmembrane</keyword>
<evidence type="ECO:0000256" key="4">
    <source>
        <dbReference type="ARBA" id="ARBA00023136"/>
    </source>
</evidence>
<dbReference type="InterPro" id="IPR051533">
    <property type="entry name" value="WaaL-like"/>
</dbReference>
<feature type="domain" description="O-antigen ligase-related" evidence="6">
    <location>
        <begin position="210"/>
        <end position="350"/>
    </location>
</feature>
<feature type="transmembrane region" description="Helical" evidence="5">
    <location>
        <begin position="248"/>
        <end position="270"/>
    </location>
</feature>
<evidence type="ECO:0000256" key="3">
    <source>
        <dbReference type="ARBA" id="ARBA00022989"/>
    </source>
</evidence>
<evidence type="ECO:0000259" key="6">
    <source>
        <dbReference type="Pfam" id="PF04932"/>
    </source>
</evidence>
<feature type="transmembrane region" description="Helical" evidence="5">
    <location>
        <begin position="83"/>
        <end position="103"/>
    </location>
</feature>
<gene>
    <name evidence="7" type="ORF">GS601_21355</name>
</gene>
<feature type="transmembrane region" description="Helical" evidence="5">
    <location>
        <begin position="344"/>
        <end position="366"/>
    </location>
</feature>
<comment type="caution">
    <text evidence="7">The sequence shown here is derived from an EMBL/GenBank/DDBJ whole genome shotgun (WGS) entry which is preliminary data.</text>
</comment>
<sequence>MNWFRLQRHPHPSFDRHWKVVQIGLFLLPFSSFLGGVSLLVPSLVIWRQQFAVLSRQPICRGFALLSGWLVISAWFASDRTAALLGLFNFLPFFVVFAALSYLIQTPDQLRRMAWILVLTSIPVSLIGFAQLFLPWGANPSFLGGLIEWTIDPQGTPPGRMASVFTYANILASYYGIIFVLGLGLWIEETSQKPASRRSYFLASVILGDAIALILTHSRNAWAIALLTCLAFALYWGWAWIVAGISAIAGVILGAAFAPDPVAAWFRVIVPKFIWARLNNQMYSDRPLAQLRSTQWRFAWSLAEQRPLTGWGLRSFTPLYESQMNYWLGHPHNLFLMMAAETGFPGALLLYGLVGWVMAQGTVLLYAGFAHRRRDRHLYFTFLLAFSACTLFSFLDITLFDARINLMGWVLLAGIWGQTLSHPPSSVAS</sequence>
<evidence type="ECO:0000256" key="5">
    <source>
        <dbReference type="SAM" id="Phobius"/>
    </source>
</evidence>
<evidence type="ECO:0000256" key="2">
    <source>
        <dbReference type="ARBA" id="ARBA00022692"/>
    </source>
</evidence>
<feature type="transmembrane region" description="Helical" evidence="5">
    <location>
        <begin position="378"/>
        <end position="400"/>
    </location>
</feature>
<dbReference type="PANTHER" id="PTHR37422:SF13">
    <property type="entry name" value="LIPOPOLYSACCHARIDE BIOSYNTHESIS PROTEIN PA4999-RELATED"/>
    <property type="match status" value="1"/>
</dbReference>
<dbReference type="Proteomes" id="UP000646053">
    <property type="component" value="Unassembled WGS sequence"/>
</dbReference>
<dbReference type="GO" id="GO:0016020">
    <property type="term" value="C:membrane"/>
    <property type="evidence" value="ECO:0007669"/>
    <property type="project" value="UniProtKB-SubCell"/>
</dbReference>
<evidence type="ECO:0000313" key="7">
    <source>
        <dbReference type="EMBL" id="NDJ19804.1"/>
    </source>
</evidence>
<evidence type="ECO:0000313" key="8">
    <source>
        <dbReference type="Proteomes" id="UP000646053"/>
    </source>
</evidence>
<dbReference type="Pfam" id="PF04932">
    <property type="entry name" value="Wzy_C"/>
    <property type="match status" value="1"/>
</dbReference>
<dbReference type="RefSeq" id="WP_162425327.1">
    <property type="nucleotide sequence ID" value="NZ_WVIE01000041.1"/>
</dbReference>